<evidence type="ECO:0000313" key="2">
    <source>
        <dbReference type="Proteomes" id="UP000756132"/>
    </source>
</evidence>
<dbReference type="AlphaFoldDB" id="A0A9Q8UUF2"/>
<organism evidence="1 2">
    <name type="scientific">Passalora fulva</name>
    <name type="common">Tomato leaf mold</name>
    <name type="synonym">Cladosporium fulvum</name>
    <dbReference type="NCBI Taxonomy" id="5499"/>
    <lineage>
        <taxon>Eukaryota</taxon>
        <taxon>Fungi</taxon>
        <taxon>Dikarya</taxon>
        <taxon>Ascomycota</taxon>
        <taxon>Pezizomycotina</taxon>
        <taxon>Dothideomycetes</taxon>
        <taxon>Dothideomycetidae</taxon>
        <taxon>Mycosphaerellales</taxon>
        <taxon>Mycosphaerellaceae</taxon>
        <taxon>Fulvia</taxon>
    </lineage>
</organism>
<sequence length="302" mass="34545">MVRINPFLCAELQEGLLELTDNYFLNEEDADMSSDRFFTAGDFDELANHTAVEAIWSTELDAGEDPQQPQDAVETNTTIHDDTTQDPQRHIFQFFELPGELRNHIYDDCLTDKALGPSTISGVQIIARDTTPTNLLTISKQFQHELTARQPQCKTALITKHISLDIGLDLTDFTIPTALPEFENIVIPIYSDVETFWADFKLLKPGLASLLPQLASKQKVSVCWVVTGTRPSGKSWAGIKWRRIFRQTKSALRRRKVSKGVEVYVCWGKKRVEEEDEKVLFEMDETKIQWSSETDEMEELWK</sequence>
<dbReference type="GeneID" id="71992152"/>
<keyword evidence="2" id="KW-1185">Reference proteome</keyword>
<dbReference type="KEGG" id="ffu:CLAFUR5_12274"/>
<reference evidence="1" key="1">
    <citation type="submission" date="2021-12" db="EMBL/GenBank/DDBJ databases">
        <authorList>
            <person name="Zaccaron A."/>
            <person name="Stergiopoulos I."/>
        </authorList>
    </citation>
    <scope>NUCLEOTIDE SEQUENCE</scope>
    <source>
        <strain evidence="1">Race5_Kim</strain>
    </source>
</reference>
<gene>
    <name evidence="1" type="ORF">CLAFUR5_12274</name>
</gene>
<evidence type="ECO:0000313" key="1">
    <source>
        <dbReference type="EMBL" id="UJO22884.1"/>
    </source>
</evidence>
<proteinExistence type="predicted"/>
<name>A0A9Q8UUF2_PASFU</name>
<accession>A0A9Q8UUF2</accession>
<dbReference type="RefSeq" id="XP_047767250.1">
    <property type="nucleotide sequence ID" value="XM_047911422.1"/>
</dbReference>
<dbReference type="Proteomes" id="UP000756132">
    <property type="component" value="Chromosome 10"/>
</dbReference>
<protein>
    <submittedName>
        <fullName evidence="1">Uncharacterized protein</fullName>
    </submittedName>
</protein>
<reference evidence="1" key="2">
    <citation type="journal article" date="2022" name="Microb. Genom.">
        <title>A chromosome-scale genome assembly of the tomato pathogen Cladosporium fulvum reveals a compartmentalized genome architecture and the presence of a dispensable chromosome.</title>
        <authorList>
            <person name="Zaccaron A.Z."/>
            <person name="Chen L.H."/>
            <person name="Samaras A."/>
            <person name="Stergiopoulos I."/>
        </authorList>
    </citation>
    <scope>NUCLEOTIDE SEQUENCE</scope>
    <source>
        <strain evidence="1">Race5_Kim</strain>
    </source>
</reference>
<dbReference type="EMBL" id="CP090172">
    <property type="protein sequence ID" value="UJO22884.1"/>
    <property type="molecule type" value="Genomic_DNA"/>
</dbReference>